<dbReference type="InterPro" id="IPR002347">
    <property type="entry name" value="SDR_fam"/>
</dbReference>
<evidence type="ECO:0000256" key="1">
    <source>
        <dbReference type="ARBA" id="ARBA00006484"/>
    </source>
</evidence>
<dbReference type="EMBL" id="JACBAG010001706">
    <property type="protein sequence ID" value="KAF7183684.1"/>
    <property type="molecule type" value="Genomic_DNA"/>
</dbReference>
<evidence type="ECO:0000313" key="4">
    <source>
        <dbReference type="EMBL" id="KAF7183684.1"/>
    </source>
</evidence>
<dbReference type="AlphaFoldDB" id="A0A8H6R1Z1"/>
<comment type="similarity">
    <text evidence="1">Belongs to the short-chain dehydrogenases/reductases (SDR) family.</text>
</comment>
<dbReference type="PANTHER" id="PTHR43669:SF11">
    <property type="entry name" value="SHORT-CHAIN DEHYDROGENASE_OXIDOREDUCTASE"/>
    <property type="match status" value="1"/>
</dbReference>
<comment type="caution">
    <text evidence="4">The sequence shown here is derived from an EMBL/GenBank/DDBJ whole genome shotgun (WGS) entry which is preliminary data.</text>
</comment>
<dbReference type="Gene3D" id="3.40.50.720">
    <property type="entry name" value="NAD(P)-binding Rossmann-like Domain"/>
    <property type="match status" value="1"/>
</dbReference>
<dbReference type="PROSITE" id="PS00061">
    <property type="entry name" value="ADH_SHORT"/>
    <property type="match status" value="1"/>
</dbReference>
<name>A0A8H6R1Z1_9EURO</name>
<protein>
    <recommendedName>
        <fullName evidence="6">Short-chain dehydrogenase/oxidoreductase</fullName>
    </recommendedName>
</protein>
<dbReference type="InterPro" id="IPR036291">
    <property type="entry name" value="NAD(P)-bd_dom_sf"/>
</dbReference>
<reference evidence="4" key="1">
    <citation type="submission" date="2020-06" db="EMBL/GenBank/DDBJ databases">
        <title>Draft genome sequences of strains closely related to Aspergillus parafelis and Aspergillus hiratsukae.</title>
        <authorList>
            <person name="Dos Santos R.A.C."/>
            <person name="Rivero-Menendez O."/>
            <person name="Steenwyk J.L."/>
            <person name="Mead M.E."/>
            <person name="Goldman G.H."/>
            <person name="Alastruey-Izquierdo A."/>
            <person name="Rokas A."/>
        </authorList>
    </citation>
    <scope>NUCLEOTIDE SEQUENCE</scope>
    <source>
        <strain evidence="4">CNM-CM7691</strain>
    </source>
</reference>
<evidence type="ECO:0000256" key="2">
    <source>
        <dbReference type="ARBA" id="ARBA00022857"/>
    </source>
</evidence>
<dbReference type="Proteomes" id="UP000641853">
    <property type="component" value="Unassembled WGS sequence"/>
</dbReference>
<dbReference type="SUPFAM" id="SSF51735">
    <property type="entry name" value="NAD(P)-binding Rossmann-fold domains"/>
    <property type="match status" value="1"/>
</dbReference>
<keyword evidence="2" id="KW-0521">NADP</keyword>
<evidence type="ECO:0008006" key="6">
    <source>
        <dbReference type="Google" id="ProtNLM"/>
    </source>
</evidence>
<dbReference type="GO" id="GO:0044550">
    <property type="term" value="P:secondary metabolite biosynthetic process"/>
    <property type="evidence" value="ECO:0007669"/>
    <property type="project" value="UniProtKB-ARBA"/>
</dbReference>
<dbReference type="GO" id="GO:0016491">
    <property type="term" value="F:oxidoreductase activity"/>
    <property type="evidence" value="ECO:0007669"/>
    <property type="project" value="UniProtKB-KW"/>
</dbReference>
<organism evidence="4 5">
    <name type="scientific">Aspergillus felis</name>
    <dbReference type="NCBI Taxonomy" id="1287682"/>
    <lineage>
        <taxon>Eukaryota</taxon>
        <taxon>Fungi</taxon>
        <taxon>Dikarya</taxon>
        <taxon>Ascomycota</taxon>
        <taxon>Pezizomycotina</taxon>
        <taxon>Eurotiomycetes</taxon>
        <taxon>Eurotiomycetidae</taxon>
        <taxon>Eurotiales</taxon>
        <taxon>Aspergillaceae</taxon>
        <taxon>Aspergillus</taxon>
        <taxon>Aspergillus subgen. Fumigati</taxon>
    </lineage>
</organism>
<dbReference type="PRINTS" id="PR00081">
    <property type="entry name" value="GDHRDH"/>
</dbReference>
<dbReference type="Pfam" id="PF00106">
    <property type="entry name" value="adh_short"/>
    <property type="match status" value="2"/>
</dbReference>
<proteinExistence type="inferred from homology"/>
<dbReference type="InterPro" id="IPR020904">
    <property type="entry name" value="Sc_DH/Rdtase_CS"/>
</dbReference>
<keyword evidence="5" id="KW-1185">Reference proteome</keyword>
<sequence>MAFPYKKVLLVGATSGIGRALAGSLVEHGCFVIAVGRRQELLDSFVQEYGADKAASFSLDISKLDAILDFVKRYVILSASPVLDNDIDMVDRWFEQRDFIPSRFRLRLCQLGDPTAVNYLSYVALAKGFLPFLMAKSDTPTSLIFTSSNLALVPILRCSNYCASKAALHHWILCLREQLKNTNIKVIEIFPPIVQTELHDPKHQPDMAATVQGKPFGIPVKEFTKETMEKLLAGDDQIPVGLSNIAFNSWEQQRQQAFRGVVEMMRKGGF</sequence>
<dbReference type="PANTHER" id="PTHR43669">
    <property type="entry name" value="5-KETO-D-GLUCONATE 5-REDUCTASE"/>
    <property type="match status" value="1"/>
</dbReference>
<evidence type="ECO:0000256" key="3">
    <source>
        <dbReference type="ARBA" id="ARBA00023002"/>
    </source>
</evidence>
<accession>A0A8H6R1Z1</accession>
<keyword evidence="3" id="KW-0560">Oxidoreductase</keyword>
<gene>
    <name evidence="4" type="ORF">CNMCM7691_004034</name>
</gene>
<evidence type="ECO:0000313" key="5">
    <source>
        <dbReference type="Proteomes" id="UP000641853"/>
    </source>
</evidence>